<evidence type="ECO:0000313" key="2">
    <source>
        <dbReference type="Proteomes" id="UP000735302"/>
    </source>
</evidence>
<organism evidence="1 2">
    <name type="scientific">Plakobranchus ocellatus</name>
    <dbReference type="NCBI Taxonomy" id="259542"/>
    <lineage>
        <taxon>Eukaryota</taxon>
        <taxon>Metazoa</taxon>
        <taxon>Spiralia</taxon>
        <taxon>Lophotrochozoa</taxon>
        <taxon>Mollusca</taxon>
        <taxon>Gastropoda</taxon>
        <taxon>Heterobranchia</taxon>
        <taxon>Euthyneura</taxon>
        <taxon>Panpulmonata</taxon>
        <taxon>Sacoglossa</taxon>
        <taxon>Placobranchoidea</taxon>
        <taxon>Plakobranchidae</taxon>
        <taxon>Plakobranchus</taxon>
    </lineage>
</organism>
<proteinExistence type="predicted"/>
<name>A0AAV3ZRF1_9GAST</name>
<gene>
    <name evidence="1" type="ORF">PoB_002440900</name>
</gene>
<reference evidence="1 2" key="1">
    <citation type="journal article" date="2021" name="Elife">
        <title>Chloroplast acquisition without the gene transfer in kleptoplastic sea slugs, Plakobranchus ocellatus.</title>
        <authorList>
            <person name="Maeda T."/>
            <person name="Takahashi S."/>
            <person name="Yoshida T."/>
            <person name="Shimamura S."/>
            <person name="Takaki Y."/>
            <person name="Nagai Y."/>
            <person name="Toyoda A."/>
            <person name="Suzuki Y."/>
            <person name="Arimoto A."/>
            <person name="Ishii H."/>
            <person name="Satoh N."/>
            <person name="Nishiyama T."/>
            <person name="Hasebe M."/>
            <person name="Maruyama T."/>
            <person name="Minagawa J."/>
            <person name="Obokata J."/>
            <person name="Shigenobu S."/>
        </authorList>
    </citation>
    <scope>NUCLEOTIDE SEQUENCE [LARGE SCALE GENOMIC DNA]</scope>
</reference>
<sequence length="113" mass="12862">MIIIFYLPQPGTHWVAEIVDMLLSGSAEYSARSKEYAMLKFTEDLSFLDQMSSLTQLPSLLCPFARVTGGQKREANDRLIQSFDPQVCVHKQITTGNCMQRKLQLLNFLTRCS</sequence>
<comment type="caution">
    <text evidence="1">The sequence shown here is derived from an EMBL/GenBank/DDBJ whole genome shotgun (WGS) entry which is preliminary data.</text>
</comment>
<keyword evidence="2" id="KW-1185">Reference proteome</keyword>
<dbReference type="Proteomes" id="UP000735302">
    <property type="component" value="Unassembled WGS sequence"/>
</dbReference>
<dbReference type="AlphaFoldDB" id="A0AAV3ZRF1"/>
<dbReference type="EMBL" id="BLXT01002816">
    <property type="protein sequence ID" value="GFN97903.1"/>
    <property type="molecule type" value="Genomic_DNA"/>
</dbReference>
<evidence type="ECO:0000313" key="1">
    <source>
        <dbReference type="EMBL" id="GFN97903.1"/>
    </source>
</evidence>
<accession>A0AAV3ZRF1</accession>
<protein>
    <submittedName>
        <fullName evidence="1">Histone-lysine N-methyltransferase SETMAR</fullName>
    </submittedName>
</protein>